<organism evidence="3 4">
    <name type="scientific">Monosporascus cannonballus</name>
    <dbReference type="NCBI Taxonomy" id="155416"/>
    <lineage>
        <taxon>Eukaryota</taxon>
        <taxon>Fungi</taxon>
        <taxon>Dikarya</taxon>
        <taxon>Ascomycota</taxon>
        <taxon>Pezizomycotina</taxon>
        <taxon>Sordariomycetes</taxon>
        <taxon>Xylariomycetidae</taxon>
        <taxon>Xylariales</taxon>
        <taxon>Xylariales incertae sedis</taxon>
        <taxon>Monosporascus</taxon>
    </lineage>
</organism>
<proteinExistence type="predicted"/>
<evidence type="ECO:0000256" key="1">
    <source>
        <dbReference type="PROSITE-ProRule" id="PRU00175"/>
    </source>
</evidence>
<evidence type="ECO:0000313" key="3">
    <source>
        <dbReference type="EMBL" id="RYO91841.1"/>
    </source>
</evidence>
<reference evidence="3 4" key="1">
    <citation type="submission" date="2018-06" db="EMBL/GenBank/DDBJ databases">
        <title>Complete Genomes of Monosporascus.</title>
        <authorList>
            <person name="Robinson A.J."/>
            <person name="Natvig D.O."/>
        </authorList>
    </citation>
    <scope>NUCLEOTIDE SEQUENCE [LARGE SCALE GENOMIC DNA]</scope>
    <source>
        <strain evidence="3 4">CBS 609.92</strain>
    </source>
</reference>
<sequence>MGLLEPGSNERSPPAQVSVAATEFTKVIRDENYWPEIRKVIEKGVDADGNRVKLCLDCAICKSPMLCFPTPTFPVRGEHPHELDLITVLFCGHVFHFGCMWEWLRACKEGSPDNGPRIPSCPGCREPLLYRDCGHSINLKMMSSLRPEEIDAKLPDLRDEGGKIPDRCADCQLIKINQAIERLAWLIWEHGGKDARSEQDRRRREMEDTQQLLRTSTLKHVQWAISSNRW</sequence>
<feature type="domain" description="RING-type" evidence="2">
    <location>
        <begin position="58"/>
        <end position="125"/>
    </location>
</feature>
<evidence type="ECO:0000313" key="4">
    <source>
        <dbReference type="Proteomes" id="UP000294003"/>
    </source>
</evidence>
<dbReference type="InterPro" id="IPR001841">
    <property type="entry name" value="Znf_RING"/>
</dbReference>
<keyword evidence="4" id="KW-1185">Reference proteome</keyword>
<comment type="caution">
    <text evidence="3">The sequence shown here is derived from an EMBL/GenBank/DDBJ whole genome shotgun (WGS) entry which is preliminary data.</text>
</comment>
<accession>A0ABY0HIY9</accession>
<dbReference type="Proteomes" id="UP000294003">
    <property type="component" value="Unassembled WGS sequence"/>
</dbReference>
<protein>
    <recommendedName>
        <fullName evidence="2">RING-type domain-containing protein</fullName>
    </recommendedName>
</protein>
<dbReference type="EMBL" id="QJNS01000035">
    <property type="protein sequence ID" value="RYO91841.1"/>
    <property type="molecule type" value="Genomic_DNA"/>
</dbReference>
<keyword evidence="1" id="KW-0862">Zinc</keyword>
<name>A0ABY0HIY9_9PEZI</name>
<dbReference type="InterPro" id="IPR013083">
    <property type="entry name" value="Znf_RING/FYVE/PHD"/>
</dbReference>
<dbReference type="Gene3D" id="3.30.40.10">
    <property type="entry name" value="Zinc/RING finger domain, C3HC4 (zinc finger)"/>
    <property type="match status" value="1"/>
</dbReference>
<keyword evidence="1" id="KW-0863">Zinc-finger</keyword>
<keyword evidence="1" id="KW-0479">Metal-binding</keyword>
<gene>
    <name evidence="3" type="ORF">DL762_001921</name>
</gene>
<evidence type="ECO:0000259" key="2">
    <source>
        <dbReference type="PROSITE" id="PS50089"/>
    </source>
</evidence>
<dbReference type="SUPFAM" id="SSF57850">
    <property type="entry name" value="RING/U-box"/>
    <property type="match status" value="1"/>
</dbReference>
<dbReference type="PROSITE" id="PS50089">
    <property type="entry name" value="ZF_RING_2"/>
    <property type="match status" value="1"/>
</dbReference>